<comment type="caution">
    <text evidence="3">The sequence shown here is derived from an EMBL/GenBank/DDBJ whole genome shotgun (WGS) entry which is preliminary data.</text>
</comment>
<keyword evidence="4" id="KW-1185">Reference proteome</keyword>
<organism evidence="3 4">
    <name type="scientific">Coccomyxa viridis</name>
    <dbReference type="NCBI Taxonomy" id="1274662"/>
    <lineage>
        <taxon>Eukaryota</taxon>
        <taxon>Viridiplantae</taxon>
        <taxon>Chlorophyta</taxon>
        <taxon>core chlorophytes</taxon>
        <taxon>Trebouxiophyceae</taxon>
        <taxon>Trebouxiophyceae incertae sedis</taxon>
        <taxon>Coccomyxaceae</taxon>
        <taxon>Coccomyxa</taxon>
    </lineage>
</organism>
<dbReference type="SUPFAM" id="SSF54695">
    <property type="entry name" value="POZ domain"/>
    <property type="match status" value="1"/>
</dbReference>
<dbReference type="AlphaFoldDB" id="A0AAV1IL36"/>
<dbReference type="Pfam" id="PF02214">
    <property type="entry name" value="BTB_2"/>
    <property type="match status" value="1"/>
</dbReference>
<dbReference type="EMBL" id="CAUYUE010000016">
    <property type="protein sequence ID" value="CAK0787165.1"/>
    <property type="molecule type" value="Genomic_DNA"/>
</dbReference>
<comment type="pathway">
    <text evidence="1">Protein modification; protein ubiquitination.</text>
</comment>
<proteinExistence type="predicted"/>
<evidence type="ECO:0000313" key="4">
    <source>
        <dbReference type="Proteomes" id="UP001314263"/>
    </source>
</evidence>
<feature type="domain" description="BTB" evidence="2">
    <location>
        <begin position="4"/>
        <end position="107"/>
    </location>
</feature>
<dbReference type="Gene3D" id="3.30.710.10">
    <property type="entry name" value="Potassium Channel Kv1.1, Chain A"/>
    <property type="match status" value="1"/>
</dbReference>
<dbReference type="PANTHER" id="PTHR14499">
    <property type="entry name" value="POTASSIUM CHANNEL TETRAMERIZATION DOMAIN-CONTAINING"/>
    <property type="match status" value="1"/>
</dbReference>
<dbReference type="CDD" id="cd18316">
    <property type="entry name" value="BTB_POZ_KCTD-like"/>
    <property type="match status" value="1"/>
</dbReference>
<evidence type="ECO:0000313" key="3">
    <source>
        <dbReference type="EMBL" id="CAK0787165.1"/>
    </source>
</evidence>
<dbReference type="InterPro" id="IPR003131">
    <property type="entry name" value="T1-type_BTB"/>
</dbReference>
<dbReference type="SMART" id="SM00225">
    <property type="entry name" value="BTB"/>
    <property type="match status" value="1"/>
</dbReference>
<name>A0AAV1IL36_9CHLO</name>
<dbReference type="GO" id="GO:0051260">
    <property type="term" value="P:protein homooligomerization"/>
    <property type="evidence" value="ECO:0007669"/>
    <property type="project" value="InterPro"/>
</dbReference>
<sequence length="324" mass="36874">MGPEIFSLNVGGRKFTTSRETVCKDPCSMLARMFNADWHMKNRHDDKGRIFIDRDPQHFGLILNFLRDSTCVLPMDGEARRQILQEADFFQLDSLRAFIIHEERQELQTAHDLRACIATRLEMDEEMKEITRMLVRCAYGSPQNTASKIPAHSASVEVAVRESAFNPLSSPSAMAQRDERIYVAFQQHISFQGSQHTEEYEAKHESSLIYEGGTLSYEPSVYGGKFQDRYHIKTLQVYEHHCIEQLPGPTRALRDGALYMVNNMEAVQWALELYGFKNVVIKVAAHQQTCKAAEASSGDEQLEELFKTPSPVLCNVHVSINLSL</sequence>
<dbReference type="InterPro" id="IPR000210">
    <property type="entry name" value="BTB/POZ_dom"/>
</dbReference>
<dbReference type="InterPro" id="IPR011333">
    <property type="entry name" value="SKP1/BTB/POZ_sf"/>
</dbReference>
<evidence type="ECO:0000256" key="1">
    <source>
        <dbReference type="ARBA" id="ARBA00004906"/>
    </source>
</evidence>
<reference evidence="3 4" key="1">
    <citation type="submission" date="2023-10" db="EMBL/GenBank/DDBJ databases">
        <authorList>
            <person name="Maclean D."/>
            <person name="Macfadyen A."/>
        </authorList>
    </citation>
    <scope>NUCLEOTIDE SEQUENCE [LARGE SCALE GENOMIC DNA]</scope>
</reference>
<accession>A0AAV1IL36</accession>
<dbReference type="Proteomes" id="UP001314263">
    <property type="component" value="Unassembled WGS sequence"/>
</dbReference>
<evidence type="ECO:0000259" key="2">
    <source>
        <dbReference type="SMART" id="SM00225"/>
    </source>
</evidence>
<dbReference type="PANTHER" id="PTHR14499:SF136">
    <property type="entry name" value="GH08630P"/>
    <property type="match status" value="1"/>
</dbReference>
<protein>
    <recommendedName>
        <fullName evidence="2">BTB domain-containing protein</fullName>
    </recommendedName>
</protein>
<gene>
    <name evidence="3" type="ORF">CVIRNUC_010381</name>
</gene>